<comment type="caution">
    <text evidence="9">The sequence shown here is derived from an EMBL/GenBank/DDBJ whole genome shotgun (WGS) entry which is preliminary data.</text>
</comment>
<dbReference type="InterPro" id="IPR005702">
    <property type="entry name" value="Wzc-like_C"/>
</dbReference>
<dbReference type="InterPro" id="IPR027417">
    <property type="entry name" value="P-loop_NTPase"/>
</dbReference>
<keyword evidence="7" id="KW-0472">Membrane</keyword>
<protein>
    <submittedName>
        <fullName evidence="9">Capsular exopolysaccharide synthesis family protein</fullName>
    </submittedName>
</protein>
<sequence length="770" mass="87191">MANQGFKRLLTFQDILQFLSRYVKYWRLGVFCATLGASLALAYFVYGKPSYYSKSSVEYSYVDLPIKSEISDVRGNTKWDNIHSQVVLGLQSRWLAERTALRLKLVKNVSQLGTIWSRFISKIKITSSVANQLEIEVWVYEPRLAKLWPQAMLLEYHDFLTESRIKHRDLIIQGFSKEMDRIRENLKAETERDRRFESENRILENFVANNKLEQLPTQMLTYRSQLDAMEEVEKYIDATAPSPAEKLSLLKKHRDKPLAVGTIVRRGAEVDPFLTKTNAPDILMAGTGAVAVEPPKRAAAGASSAATTSTIVIPENSKRTEVWEEIDEKLREAQREYQRLSSNLLPGHEQMRALQKEIDSYSFALEAEWKKEIAAFQLEKDHIRQQLASLQKQMPEYHKLIAGYDDYRRDFRLQSSGRLAWEQAYITMKSRISAMDYTGPEVQVEFFFKGFTEVRDDIPVSPNKQKLLTYALALSLGLGIGGPVLTERLRFTSSFVGEAEKYCQYPACGIVPLMEPKAKLAIEDGKDGNEDDFAGSHAHESFRIIRSSLPFYAPGDNRKQVIMVTSARPSDGKSTVAMHLAKSFAESGDKVLLIDCDLRRGTLHRLLDLDRKQDGLAELLDGQAKLADAIQSTKTPGLSLVARGKSKSVSPELLSRNQFQHLIDSLRPDFDRIIVDTPPLLGLADSLLISKVVDGLIFVIRADQTTQRDVATASEILHQAGAPVYGFVLNCVNLKNLENYYYYGTYYSRYYDPTYYSSSRRGGVQPVNDA</sequence>
<name>A0A7W8DI01_9BACT</name>
<accession>A0A7W8DI01</accession>
<dbReference type="InterPro" id="IPR050445">
    <property type="entry name" value="Bact_polysacc_biosynth/exp"/>
</dbReference>
<evidence type="ECO:0000256" key="6">
    <source>
        <dbReference type="SAM" id="Coils"/>
    </source>
</evidence>
<dbReference type="Pfam" id="PF13614">
    <property type="entry name" value="AAA_31"/>
    <property type="match status" value="1"/>
</dbReference>
<evidence type="ECO:0000313" key="9">
    <source>
        <dbReference type="EMBL" id="MBB5030497.1"/>
    </source>
</evidence>
<reference evidence="9 10" key="1">
    <citation type="submission" date="2020-08" db="EMBL/GenBank/DDBJ databases">
        <title>Genomic Encyclopedia of Type Strains, Phase IV (KMG-IV): sequencing the most valuable type-strain genomes for metagenomic binning, comparative biology and taxonomic classification.</title>
        <authorList>
            <person name="Goeker M."/>
        </authorList>
    </citation>
    <scope>NUCLEOTIDE SEQUENCE [LARGE SCALE GENOMIC DNA]</scope>
    <source>
        <strain evidence="9 10">DSM 12252</strain>
    </source>
</reference>
<gene>
    <name evidence="9" type="ORF">HNQ65_000051</name>
</gene>
<dbReference type="AlphaFoldDB" id="A0A7W8DI01"/>
<evidence type="ECO:0000313" key="10">
    <source>
        <dbReference type="Proteomes" id="UP000590740"/>
    </source>
</evidence>
<dbReference type="NCBIfam" id="TIGR01007">
    <property type="entry name" value="eps_fam"/>
    <property type="match status" value="1"/>
</dbReference>
<evidence type="ECO:0000256" key="1">
    <source>
        <dbReference type="ARBA" id="ARBA00022679"/>
    </source>
</evidence>
<dbReference type="GO" id="GO:0005524">
    <property type="term" value="F:ATP binding"/>
    <property type="evidence" value="ECO:0007669"/>
    <property type="project" value="UniProtKB-KW"/>
</dbReference>
<keyword evidence="5" id="KW-0829">Tyrosine-protein kinase</keyword>
<evidence type="ECO:0000256" key="3">
    <source>
        <dbReference type="ARBA" id="ARBA00022777"/>
    </source>
</evidence>
<dbReference type="GO" id="GO:0004713">
    <property type="term" value="F:protein tyrosine kinase activity"/>
    <property type="evidence" value="ECO:0007669"/>
    <property type="project" value="UniProtKB-KW"/>
</dbReference>
<evidence type="ECO:0000256" key="2">
    <source>
        <dbReference type="ARBA" id="ARBA00022741"/>
    </source>
</evidence>
<keyword evidence="7" id="KW-1133">Transmembrane helix</keyword>
<organism evidence="9 10">
    <name type="scientific">Prosthecobacter vanneervenii</name>
    <dbReference type="NCBI Taxonomy" id="48466"/>
    <lineage>
        <taxon>Bacteria</taxon>
        <taxon>Pseudomonadati</taxon>
        <taxon>Verrucomicrobiota</taxon>
        <taxon>Verrucomicrobiia</taxon>
        <taxon>Verrucomicrobiales</taxon>
        <taxon>Verrucomicrobiaceae</taxon>
        <taxon>Prosthecobacter</taxon>
    </lineage>
</organism>
<evidence type="ECO:0000256" key="4">
    <source>
        <dbReference type="ARBA" id="ARBA00022840"/>
    </source>
</evidence>
<proteinExistence type="predicted"/>
<keyword evidence="10" id="KW-1185">Reference proteome</keyword>
<keyword evidence="6" id="KW-0175">Coiled coil</keyword>
<evidence type="ECO:0000256" key="5">
    <source>
        <dbReference type="ARBA" id="ARBA00023137"/>
    </source>
</evidence>
<keyword evidence="1" id="KW-0808">Transferase</keyword>
<feature type="domain" description="AAA" evidence="8">
    <location>
        <begin position="560"/>
        <end position="686"/>
    </location>
</feature>
<evidence type="ECO:0000256" key="7">
    <source>
        <dbReference type="SAM" id="Phobius"/>
    </source>
</evidence>
<dbReference type="InterPro" id="IPR025669">
    <property type="entry name" value="AAA_dom"/>
</dbReference>
<keyword evidence="4" id="KW-0067">ATP-binding</keyword>
<dbReference type="EMBL" id="JACHIG010000001">
    <property type="protein sequence ID" value="MBB5030497.1"/>
    <property type="molecule type" value="Genomic_DNA"/>
</dbReference>
<keyword evidence="7" id="KW-0812">Transmembrane</keyword>
<keyword evidence="3" id="KW-0418">Kinase</keyword>
<dbReference type="PANTHER" id="PTHR32309">
    <property type="entry name" value="TYROSINE-PROTEIN KINASE"/>
    <property type="match status" value="1"/>
</dbReference>
<feature type="transmembrane region" description="Helical" evidence="7">
    <location>
        <begin position="25"/>
        <end position="46"/>
    </location>
</feature>
<keyword evidence="2" id="KW-0547">Nucleotide-binding</keyword>
<dbReference type="RefSeq" id="WP_184337261.1">
    <property type="nucleotide sequence ID" value="NZ_JACHIG010000001.1"/>
</dbReference>
<dbReference type="PANTHER" id="PTHR32309:SF31">
    <property type="entry name" value="CAPSULAR EXOPOLYSACCHARIDE FAMILY"/>
    <property type="match status" value="1"/>
</dbReference>
<dbReference type="Proteomes" id="UP000590740">
    <property type="component" value="Unassembled WGS sequence"/>
</dbReference>
<dbReference type="CDD" id="cd05387">
    <property type="entry name" value="BY-kinase"/>
    <property type="match status" value="1"/>
</dbReference>
<evidence type="ECO:0000259" key="8">
    <source>
        <dbReference type="Pfam" id="PF13614"/>
    </source>
</evidence>
<dbReference type="SUPFAM" id="SSF52540">
    <property type="entry name" value="P-loop containing nucleoside triphosphate hydrolases"/>
    <property type="match status" value="1"/>
</dbReference>
<feature type="coiled-coil region" evidence="6">
    <location>
        <begin position="172"/>
        <end position="199"/>
    </location>
</feature>
<dbReference type="Gene3D" id="3.40.50.300">
    <property type="entry name" value="P-loop containing nucleotide triphosphate hydrolases"/>
    <property type="match status" value="1"/>
</dbReference>